<name>A0A7R8WDS3_9CRUS</name>
<evidence type="ECO:0000313" key="1">
    <source>
        <dbReference type="EMBL" id="CAD7229812.1"/>
    </source>
</evidence>
<dbReference type="AlphaFoldDB" id="A0A7R8WDS3"/>
<accession>A0A7R8WDS3</accession>
<sequence length="67" mass="7278">MRYDISATIPSSPPVLSLPVKARREMQCHPSVCQCSSIGFDTKTLSTGVRSNHASSEDIQSQNNVDV</sequence>
<dbReference type="EMBL" id="OB662297">
    <property type="protein sequence ID" value="CAD7229812.1"/>
    <property type="molecule type" value="Genomic_DNA"/>
</dbReference>
<reference evidence="1" key="1">
    <citation type="submission" date="2020-11" db="EMBL/GenBank/DDBJ databases">
        <authorList>
            <person name="Tran Van P."/>
        </authorList>
    </citation>
    <scope>NUCLEOTIDE SEQUENCE</scope>
</reference>
<gene>
    <name evidence="1" type="ORF">CTOB1V02_LOCUS7678</name>
</gene>
<organism evidence="1">
    <name type="scientific">Cyprideis torosa</name>
    <dbReference type="NCBI Taxonomy" id="163714"/>
    <lineage>
        <taxon>Eukaryota</taxon>
        <taxon>Metazoa</taxon>
        <taxon>Ecdysozoa</taxon>
        <taxon>Arthropoda</taxon>
        <taxon>Crustacea</taxon>
        <taxon>Oligostraca</taxon>
        <taxon>Ostracoda</taxon>
        <taxon>Podocopa</taxon>
        <taxon>Podocopida</taxon>
        <taxon>Cytherocopina</taxon>
        <taxon>Cytheroidea</taxon>
        <taxon>Cytherideidae</taxon>
        <taxon>Cyprideis</taxon>
    </lineage>
</organism>
<protein>
    <submittedName>
        <fullName evidence="1">Uncharacterized protein</fullName>
    </submittedName>
</protein>
<proteinExistence type="predicted"/>